<dbReference type="InterPro" id="IPR052587">
    <property type="entry name" value="TELO2-interacting_protein_1"/>
</dbReference>
<evidence type="ECO:0000259" key="1">
    <source>
        <dbReference type="Pfam" id="PF24173"/>
    </source>
</evidence>
<gene>
    <name evidence="2" type="ORF">GSLYS_00020239001</name>
</gene>
<dbReference type="InterPro" id="IPR057566">
    <property type="entry name" value="TPR_TTI1_N"/>
</dbReference>
<dbReference type="InterPro" id="IPR016024">
    <property type="entry name" value="ARM-type_fold"/>
</dbReference>
<dbReference type="InterPro" id="IPR011989">
    <property type="entry name" value="ARM-like"/>
</dbReference>
<sequence>GRNHAVQLGDFFSHCFPGIFSCMFSVANSSVSTQGQAILAKSLAVCSQLVTLTLSDGLLACSQDQQLRRKSDGIEPHGDLPKALKEVYCERNQAWVSRVVTNASPMLRSFCNLASHSHWRVRLAVVEFAENILMSCSSSLSCCVPHFLEALVGLIHDSYEGVAKKAVAALQAFKSSQADTQGERTLLHILEDNLYDLATVLPRQMKFYDEDKKPHLIKLLLGYISLLGPSISGFVSSAPHIKRVCLVLIQILELDVTNVNILEERGSLLHSEPEVFTEPNSTKIWRPRKYFRHFREEAIFSELMNVCRQLGKFGD</sequence>
<feature type="non-terminal residue" evidence="2">
    <location>
        <position position="315"/>
    </location>
</feature>
<protein>
    <recommendedName>
        <fullName evidence="1">TTI1 N-terminal TPR domain-containing protein</fullName>
    </recommendedName>
</protein>
<dbReference type="PANTHER" id="PTHR18460:SF3">
    <property type="entry name" value="TELO2-INTERACTING PROTEIN 1 HOMOLOG"/>
    <property type="match status" value="1"/>
</dbReference>
<dbReference type="EMBL" id="CAXITT010000866">
    <property type="protein sequence ID" value="CAL1546862.1"/>
    <property type="molecule type" value="Genomic_DNA"/>
</dbReference>
<dbReference type="GO" id="GO:0005737">
    <property type="term" value="C:cytoplasm"/>
    <property type="evidence" value="ECO:0007669"/>
    <property type="project" value="TreeGrafter"/>
</dbReference>
<reference evidence="2 3" key="1">
    <citation type="submission" date="2024-04" db="EMBL/GenBank/DDBJ databases">
        <authorList>
            <consortium name="Genoscope - CEA"/>
            <person name="William W."/>
        </authorList>
    </citation>
    <scope>NUCLEOTIDE SEQUENCE [LARGE SCALE GENOMIC DNA]</scope>
</reference>
<evidence type="ECO:0000313" key="3">
    <source>
        <dbReference type="Proteomes" id="UP001497497"/>
    </source>
</evidence>
<dbReference type="Gene3D" id="1.25.10.10">
    <property type="entry name" value="Leucine-rich Repeat Variant"/>
    <property type="match status" value="1"/>
</dbReference>
<proteinExistence type="predicted"/>
<feature type="domain" description="TTI1 N-terminal TPR" evidence="1">
    <location>
        <begin position="5"/>
        <end position="157"/>
    </location>
</feature>
<feature type="non-terminal residue" evidence="2">
    <location>
        <position position="1"/>
    </location>
</feature>
<dbReference type="Pfam" id="PF24173">
    <property type="entry name" value="TPR_TTI1_N"/>
    <property type="match status" value="1"/>
</dbReference>
<organism evidence="2 3">
    <name type="scientific">Lymnaea stagnalis</name>
    <name type="common">Great pond snail</name>
    <name type="synonym">Helix stagnalis</name>
    <dbReference type="NCBI Taxonomy" id="6523"/>
    <lineage>
        <taxon>Eukaryota</taxon>
        <taxon>Metazoa</taxon>
        <taxon>Spiralia</taxon>
        <taxon>Lophotrochozoa</taxon>
        <taxon>Mollusca</taxon>
        <taxon>Gastropoda</taxon>
        <taxon>Heterobranchia</taxon>
        <taxon>Euthyneura</taxon>
        <taxon>Panpulmonata</taxon>
        <taxon>Hygrophila</taxon>
        <taxon>Lymnaeoidea</taxon>
        <taxon>Lymnaeidae</taxon>
        <taxon>Lymnaea</taxon>
    </lineage>
</organism>
<dbReference type="Proteomes" id="UP001497497">
    <property type="component" value="Unassembled WGS sequence"/>
</dbReference>
<name>A0AAV2IMD0_LYMST</name>
<dbReference type="AlphaFoldDB" id="A0AAV2IMD0"/>
<dbReference type="Pfam" id="PF24176">
    <property type="entry name" value="TPR_TTI1_2nd"/>
    <property type="match status" value="1"/>
</dbReference>
<comment type="caution">
    <text evidence="2">The sequence shown here is derived from an EMBL/GenBank/DDBJ whole genome shotgun (WGS) entry which is preliminary data.</text>
</comment>
<dbReference type="SUPFAM" id="SSF48371">
    <property type="entry name" value="ARM repeat"/>
    <property type="match status" value="1"/>
</dbReference>
<accession>A0AAV2IMD0</accession>
<evidence type="ECO:0000313" key="2">
    <source>
        <dbReference type="EMBL" id="CAL1546862.1"/>
    </source>
</evidence>
<dbReference type="PANTHER" id="PTHR18460">
    <property type="entry name" value="TEL2 INTERACTING PROTEIN 1 TTI1 FAMILY MEMBER"/>
    <property type="match status" value="1"/>
</dbReference>
<keyword evidence="3" id="KW-1185">Reference proteome</keyword>